<sequence>MPRVAGQQFERGCWVATQSQFLILDVQPGSCCQLSPYRHSISRRKRAAEGLMRTRTLDVFLVLGLQAQTNDSEVSILASASED</sequence>
<organism evidence="1 2">
    <name type="scientific">Pseudaminobacter soli</name>
    <name type="common">ex Li et al. 2025</name>
    <dbReference type="NCBI Taxonomy" id="1295366"/>
    <lineage>
        <taxon>Bacteria</taxon>
        <taxon>Pseudomonadati</taxon>
        <taxon>Pseudomonadota</taxon>
        <taxon>Alphaproteobacteria</taxon>
        <taxon>Hyphomicrobiales</taxon>
        <taxon>Phyllobacteriaceae</taxon>
        <taxon>Pseudaminobacter</taxon>
    </lineage>
</organism>
<dbReference type="Proteomes" id="UP000240653">
    <property type="component" value="Unassembled WGS sequence"/>
</dbReference>
<protein>
    <submittedName>
        <fullName evidence="1">Uncharacterized protein</fullName>
    </submittedName>
</protein>
<dbReference type="AlphaFoldDB" id="A0A2P7S2E2"/>
<dbReference type="EMBL" id="PXYL01000017">
    <property type="protein sequence ID" value="PSJ56635.1"/>
    <property type="molecule type" value="Genomic_DNA"/>
</dbReference>
<proteinExistence type="predicted"/>
<comment type="caution">
    <text evidence="1">The sequence shown here is derived from an EMBL/GenBank/DDBJ whole genome shotgun (WGS) entry which is preliminary data.</text>
</comment>
<reference evidence="1 2" key="1">
    <citation type="submission" date="2018-03" db="EMBL/GenBank/DDBJ databases">
        <title>The draft genome of Mesorhizobium soli JCM 19897.</title>
        <authorList>
            <person name="Li L."/>
            <person name="Liu L."/>
            <person name="Liang L."/>
            <person name="Wang T."/>
            <person name="Zhang X."/>
        </authorList>
    </citation>
    <scope>NUCLEOTIDE SEQUENCE [LARGE SCALE GENOMIC DNA]</scope>
    <source>
        <strain evidence="1 2">JCM 19897</strain>
    </source>
</reference>
<accession>A0A2P7S2E2</accession>
<evidence type="ECO:0000313" key="2">
    <source>
        <dbReference type="Proteomes" id="UP000240653"/>
    </source>
</evidence>
<evidence type="ECO:0000313" key="1">
    <source>
        <dbReference type="EMBL" id="PSJ56635.1"/>
    </source>
</evidence>
<gene>
    <name evidence="1" type="ORF">C7I85_24045</name>
</gene>
<name>A0A2P7S2E2_9HYPH</name>
<keyword evidence="2" id="KW-1185">Reference proteome</keyword>